<gene>
    <name evidence="4" type="ORF">KZ820_14200</name>
</gene>
<evidence type="ECO:0000313" key="4">
    <source>
        <dbReference type="EMBL" id="MBW6531890.1"/>
    </source>
</evidence>
<protein>
    <submittedName>
        <fullName evidence="4">Tyrosine-type recombinase/integrase</fullName>
    </submittedName>
</protein>
<evidence type="ECO:0000256" key="2">
    <source>
        <dbReference type="ARBA" id="ARBA00023172"/>
    </source>
</evidence>
<evidence type="ECO:0000256" key="1">
    <source>
        <dbReference type="ARBA" id="ARBA00023125"/>
    </source>
</evidence>
<accession>A0ABS7BQV2</accession>
<dbReference type="RefSeq" id="WP_219749272.1">
    <property type="nucleotide sequence ID" value="NZ_JAHXZN010000005.1"/>
</dbReference>
<feature type="domain" description="Tyr recombinase" evidence="3">
    <location>
        <begin position="167"/>
        <end position="358"/>
    </location>
</feature>
<organism evidence="4 5">
    <name type="scientific">Sphingomonas citri</name>
    <dbReference type="NCBI Taxonomy" id="2862499"/>
    <lineage>
        <taxon>Bacteria</taxon>
        <taxon>Pseudomonadati</taxon>
        <taxon>Pseudomonadota</taxon>
        <taxon>Alphaproteobacteria</taxon>
        <taxon>Sphingomonadales</taxon>
        <taxon>Sphingomonadaceae</taxon>
        <taxon>Sphingomonas</taxon>
    </lineage>
</organism>
<dbReference type="InterPro" id="IPR013762">
    <property type="entry name" value="Integrase-like_cat_sf"/>
</dbReference>
<keyword evidence="1" id="KW-0238">DNA-binding</keyword>
<dbReference type="Gene3D" id="1.10.150.130">
    <property type="match status" value="1"/>
</dbReference>
<proteinExistence type="predicted"/>
<dbReference type="InterPro" id="IPR011010">
    <property type="entry name" value="DNA_brk_join_enz"/>
</dbReference>
<dbReference type="Proteomes" id="UP000759103">
    <property type="component" value="Unassembled WGS sequence"/>
</dbReference>
<dbReference type="InterPro" id="IPR010998">
    <property type="entry name" value="Integrase_recombinase_N"/>
</dbReference>
<dbReference type="SUPFAM" id="SSF56349">
    <property type="entry name" value="DNA breaking-rejoining enzymes"/>
    <property type="match status" value="1"/>
</dbReference>
<dbReference type="Pfam" id="PF00589">
    <property type="entry name" value="Phage_integrase"/>
    <property type="match status" value="1"/>
</dbReference>
<reference evidence="4 5" key="1">
    <citation type="submission" date="2021-07" db="EMBL/GenBank/DDBJ databases">
        <title>Sphingomonas sp.</title>
        <authorList>
            <person name="Feng G."/>
            <person name="Li J."/>
            <person name="Pan M."/>
        </authorList>
    </citation>
    <scope>NUCLEOTIDE SEQUENCE [LARGE SCALE GENOMIC DNA]</scope>
    <source>
        <strain evidence="4 5">RRHST34</strain>
    </source>
</reference>
<dbReference type="Gene3D" id="1.10.443.10">
    <property type="entry name" value="Intergrase catalytic core"/>
    <property type="match status" value="1"/>
</dbReference>
<evidence type="ECO:0000259" key="3">
    <source>
        <dbReference type="PROSITE" id="PS51898"/>
    </source>
</evidence>
<evidence type="ECO:0000313" key="5">
    <source>
        <dbReference type="Proteomes" id="UP000759103"/>
    </source>
</evidence>
<sequence length="359" mass="40201">MTAGLHIVTKRRPGKTLIHYVYAWRGGPLIHRAEGPRPRITAAISDAAAEARAARRDDEAKGLTIKGLIQLFCAAPEFTRLAKSTQTSHNTWLTRIEERFGKWPLALFNDRRTRADILDWRDRWADKPRSADAAMQTFTRLLSWGYDRGKLRENVAKGIGQLYDANRSEVIWEAEDFEKVAAVASVEVNEGVALAAFTGLRRGDLVKLPWSAIGEHAIVWKTNKSRGRNLATVPLLPETKALLARIRARHADEMAKLTEDKRRPLPETVLSNTRWQPWTPTGFGSRYDDAKKAAGIDKHLHDLRGTFVTRCCIAGLNDREIADIVGWDTKDVASIRAKYADQARVVVAIGERLARAAIA</sequence>
<dbReference type="EMBL" id="JAHXZN010000005">
    <property type="protein sequence ID" value="MBW6531890.1"/>
    <property type="molecule type" value="Genomic_DNA"/>
</dbReference>
<dbReference type="PROSITE" id="PS51898">
    <property type="entry name" value="TYR_RECOMBINASE"/>
    <property type="match status" value="1"/>
</dbReference>
<dbReference type="InterPro" id="IPR002104">
    <property type="entry name" value="Integrase_catalytic"/>
</dbReference>
<keyword evidence="2" id="KW-0233">DNA recombination</keyword>
<name>A0ABS7BQV2_9SPHN</name>
<keyword evidence="5" id="KW-1185">Reference proteome</keyword>
<comment type="caution">
    <text evidence="4">The sequence shown here is derived from an EMBL/GenBank/DDBJ whole genome shotgun (WGS) entry which is preliminary data.</text>
</comment>